<gene>
    <name evidence="1" type="ORF">Plil01_000940800</name>
</gene>
<reference evidence="1" key="1">
    <citation type="submission" date="2023-04" db="EMBL/GenBank/DDBJ databases">
        <title>Phytophthora lilii NBRC 32176.</title>
        <authorList>
            <person name="Ichikawa N."/>
            <person name="Sato H."/>
            <person name="Tonouchi N."/>
        </authorList>
    </citation>
    <scope>NUCLEOTIDE SEQUENCE</scope>
    <source>
        <strain evidence="1">NBRC 32176</strain>
    </source>
</reference>
<keyword evidence="2" id="KW-1185">Reference proteome</keyword>
<evidence type="ECO:0000313" key="1">
    <source>
        <dbReference type="EMBL" id="GMF23335.1"/>
    </source>
</evidence>
<protein>
    <submittedName>
        <fullName evidence="1">Unnamed protein product</fullName>
    </submittedName>
</protein>
<dbReference type="OrthoDB" id="120878at2759"/>
<comment type="caution">
    <text evidence="1">The sequence shown here is derived from an EMBL/GenBank/DDBJ whole genome shotgun (WGS) entry which is preliminary data.</text>
</comment>
<organism evidence="1 2">
    <name type="scientific">Phytophthora lilii</name>
    <dbReference type="NCBI Taxonomy" id="2077276"/>
    <lineage>
        <taxon>Eukaryota</taxon>
        <taxon>Sar</taxon>
        <taxon>Stramenopiles</taxon>
        <taxon>Oomycota</taxon>
        <taxon>Peronosporomycetes</taxon>
        <taxon>Peronosporales</taxon>
        <taxon>Peronosporaceae</taxon>
        <taxon>Phytophthora</taxon>
    </lineage>
</organism>
<dbReference type="AlphaFoldDB" id="A0A9W6TVN5"/>
<sequence>MVVSYRRAPSEVRAEREALEALRAAVSAHHSVSDEVDGHSSGGSALVVEHKLPATRIRQVEGREQVLWQDRKLWECRHEGIMTSAKQLAILYYFLRHLNASSHGGCLDQLSIFFSEQVLVSGNPVWRGGEGMKGPEPQQQAPPLSWAFLEPLAHAKSDEDRLADEEAARGPLTRLVGICANLAGWLALDSANVEMYQRFLRSYSAALLDKSRVRAGYVEAVKLMCKLVDRFTGWSEEPSASLSTSLALLSEEIMTVVFKYEHLKPLRRVLMDVLSANTMFGMHEFVAQLRSQFLLQQAQAGPARNSRLASRTEKDQTSLFDGAWAFDGHRSVVTPIRGSSATDVSLGCLLTFMRELGRITVRSVNGQSLEICSKWNVCSISTGKTNTSANAKSGMSLVLDSRQRVFSNFPSGLSTCIPLGAHTYGDYRGKIISPSSFVVEMSSWPLDSSGKEPALRWKFQVDVESCSPGCIAVKAVVEEGFLRLNIGSQAPGFQLVPFDSKNRAVEAWYPIYEMIGVYTRVE</sequence>
<evidence type="ECO:0000313" key="2">
    <source>
        <dbReference type="Proteomes" id="UP001165083"/>
    </source>
</evidence>
<dbReference type="EMBL" id="BSXW01000473">
    <property type="protein sequence ID" value="GMF23335.1"/>
    <property type="molecule type" value="Genomic_DNA"/>
</dbReference>
<name>A0A9W6TVN5_9STRA</name>
<proteinExistence type="predicted"/>
<dbReference type="Proteomes" id="UP001165083">
    <property type="component" value="Unassembled WGS sequence"/>
</dbReference>
<accession>A0A9W6TVN5</accession>